<name>A0A844YE99_9SPHN</name>
<gene>
    <name evidence="1" type="ORF">GRI48_00055</name>
</gene>
<keyword evidence="2" id="KW-1185">Reference proteome</keyword>
<organism evidence="1 2">
    <name type="scientific">Qipengyuania oceanensis</name>
    <dbReference type="NCBI Taxonomy" id="1463597"/>
    <lineage>
        <taxon>Bacteria</taxon>
        <taxon>Pseudomonadati</taxon>
        <taxon>Pseudomonadota</taxon>
        <taxon>Alphaproteobacteria</taxon>
        <taxon>Sphingomonadales</taxon>
        <taxon>Erythrobacteraceae</taxon>
        <taxon>Qipengyuania</taxon>
    </lineage>
</organism>
<evidence type="ECO:0000313" key="1">
    <source>
        <dbReference type="EMBL" id="MXO61398.1"/>
    </source>
</evidence>
<dbReference type="Proteomes" id="UP000445582">
    <property type="component" value="Unassembled WGS sequence"/>
</dbReference>
<dbReference type="RefSeq" id="WP_160669578.1">
    <property type="nucleotide sequence ID" value="NZ_WTYN01000001.1"/>
</dbReference>
<dbReference type="AlphaFoldDB" id="A0A844YE99"/>
<reference evidence="1 2" key="1">
    <citation type="submission" date="2019-12" db="EMBL/GenBank/DDBJ databases">
        <title>Genomic-based taxomic classification of the family Erythrobacteraceae.</title>
        <authorList>
            <person name="Xu L."/>
        </authorList>
    </citation>
    <scope>NUCLEOTIDE SEQUENCE [LARGE SCALE GENOMIC DNA]</scope>
    <source>
        <strain evidence="1 2">MCCC 1A09965</strain>
    </source>
</reference>
<protein>
    <submittedName>
        <fullName evidence="1">Uncharacterized protein</fullName>
    </submittedName>
</protein>
<comment type="caution">
    <text evidence="1">The sequence shown here is derived from an EMBL/GenBank/DDBJ whole genome shotgun (WGS) entry which is preliminary data.</text>
</comment>
<sequence>MANEIKRDNAYWLGRLEKDGRTDLLGMINDGDITVYRATIDAGYRKSRAASSRAEQISYHYSRATLAEKRRFIADNWSSVARIVTDFARRKRESEEAQKPSA</sequence>
<accession>A0A844YE99</accession>
<proteinExistence type="predicted"/>
<dbReference type="EMBL" id="WTYN01000001">
    <property type="protein sequence ID" value="MXO61398.1"/>
    <property type="molecule type" value="Genomic_DNA"/>
</dbReference>
<dbReference type="OrthoDB" id="7433502at2"/>
<evidence type="ECO:0000313" key="2">
    <source>
        <dbReference type="Proteomes" id="UP000445582"/>
    </source>
</evidence>